<dbReference type="AlphaFoldDB" id="A0A8I2YMU4"/>
<evidence type="ECO:0000256" key="1">
    <source>
        <dbReference type="SAM" id="MobiDB-lite"/>
    </source>
</evidence>
<accession>A0A8I2YMU4</accession>
<feature type="compositionally biased region" description="Low complexity" evidence="1">
    <location>
        <begin position="12"/>
        <end position="48"/>
    </location>
</feature>
<sequence length="168" mass="18631">MMQKHKNAGNDQPSQSTSTSETHTSETPSTHHNAESSSSDSASPYSSNTVKAHLTAPSLTAKYAATNGIIPCIEFRAGRLGNVLVVKEHADKEFILRGVFQISWNDFFLTPDGSFNPNNQLDSWFRDTKLNCRLTSPTNSNYVFAQDDFAACIENISKPTFFLSYENQ</sequence>
<keyword evidence="3" id="KW-1185">Reference proteome</keyword>
<proteinExistence type="predicted"/>
<comment type="caution">
    <text evidence="2">The sequence shown here is derived from an EMBL/GenBank/DDBJ whole genome shotgun (WGS) entry which is preliminary data.</text>
</comment>
<evidence type="ECO:0000313" key="2">
    <source>
        <dbReference type="EMBL" id="KAG6374980.1"/>
    </source>
</evidence>
<dbReference type="OrthoDB" id="2804425at2759"/>
<dbReference type="Proteomes" id="UP000683000">
    <property type="component" value="Unassembled WGS sequence"/>
</dbReference>
<protein>
    <submittedName>
        <fullName evidence="2">Uncharacterized protein</fullName>
    </submittedName>
</protein>
<gene>
    <name evidence="2" type="ORF">JVT61DRAFT_3755</name>
</gene>
<reference evidence="2" key="1">
    <citation type="submission" date="2021-03" db="EMBL/GenBank/DDBJ databases">
        <title>Evolutionary innovations through gain and loss of genes in the ectomycorrhizal Boletales.</title>
        <authorList>
            <person name="Wu G."/>
            <person name="Miyauchi S."/>
            <person name="Morin E."/>
            <person name="Yang Z.-L."/>
            <person name="Xu J."/>
            <person name="Martin F.M."/>
        </authorList>
    </citation>
    <scope>NUCLEOTIDE SEQUENCE</scope>
    <source>
        <strain evidence="2">BR01</strain>
    </source>
</reference>
<name>A0A8I2YMU4_9AGAM</name>
<organism evidence="2 3">
    <name type="scientific">Boletus reticuloceps</name>
    <dbReference type="NCBI Taxonomy" id="495285"/>
    <lineage>
        <taxon>Eukaryota</taxon>
        <taxon>Fungi</taxon>
        <taxon>Dikarya</taxon>
        <taxon>Basidiomycota</taxon>
        <taxon>Agaricomycotina</taxon>
        <taxon>Agaricomycetes</taxon>
        <taxon>Agaricomycetidae</taxon>
        <taxon>Boletales</taxon>
        <taxon>Boletineae</taxon>
        <taxon>Boletaceae</taxon>
        <taxon>Boletoideae</taxon>
        <taxon>Boletus</taxon>
    </lineage>
</organism>
<feature type="region of interest" description="Disordered" evidence="1">
    <location>
        <begin position="1"/>
        <end position="48"/>
    </location>
</feature>
<evidence type="ECO:0000313" key="3">
    <source>
        <dbReference type="Proteomes" id="UP000683000"/>
    </source>
</evidence>
<dbReference type="EMBL" id="JAGFBS010000016">
    <property type="protein sequence ID" value="KAG6374980.1"/>
    <property type="molecule type" value="Genomic_DNA"/>
</dbReference>